<feature type="region of interest" description="Disordered" evidence="1">
    <location>
        <begin position="33"/>
        <end position="54"/>
    </location>
</feature>
<dbReference type="EMBL" id="OC037521">
    <property type="protein sequence ID" value="CAD7269841.1"/>
    <property type="molecule type" value="Genomic_DNA"/>
</dbReference>
<proteinExistence type="predicted"/>
<dbReference type="AlphaFoldDB" id="A0A7R9BC88"/>
<name>A0A7R9BC88_TIMSH</name>
<feature type="compositionally biased region" description="Low complexity" evidence="1">
    <location>
        <begin position="42"/>
        <end position="54"/>
    </location>
</feature>
<sequence>MGWIKIISGGTAIAGAVIVAYKLYRYLRPDCDSTGQEANAASEPVRSESLSEPSPRSAIREAMNLFGAMVFPSQHQS</sequence>
<evidence type="ECO:0000256" key="1">
    <source>
        <dbReference type="SAM" id="MobiDB-lite"/>
    </source>
</evidence>
<organism evidence="2">
    <name type="scientific">Timema shepardi</name>
    <name type="common">Walking stick</name>
    <dbReference type="NCBI Taxonomy" id="629360"/>
    <lineage>
        <taxon>Eukaryota</taxon>
        <taxon>Metazoa</taxon>
        <taxon>Ecdysozoa</taxon>
        <taxon>Arthropoda</taxon>
        <taxon>Hexapoda</taxon>
        <taxon>Insecta</taxon>
        <taxon>Pterygota</taxon>
        <taxon>Neoptera</taxon>
        <taxon>Polyneoptera</taxon>
        <taxon>Phasmatodea</taxon>
        <taxon>Timematodea</taxon>
        <taxon>Timematoidea</taxon>
        <taxon>Timematidae</taxon>
        <taxon>Timema</taxon>
    </lineage>
</organism>
<evidence type="ECO:0000313" key="2">
    <source>
        <dbReference type="EMBL" id="CAD7269841.1"/>
    </source>
</evidence>
<gene>
    <name evidence="2" type="ORF">TSIB3V08_LOCUS13841</name>
</gene>
<reference evidence="2" key="1">
    <citation type="submission" date="2020-11" db="EMBL/GenBank/DDBJ databases">
        <authorList>
            <person name="Tran Van P."/>
        </authorList>
    </citation>
    <scope>NUCLEOTIDE SEQUENCE</scope>
</reference>
<accession>A0A7R9BC88</accession>
<protein>
    <submittedName>
        <fullName evidence="2">Uncharacterized protein</fullName>
    </submittedName>
</protein>